<dbReference type="AlphaFoldDB" id="A0A9P8GFX2"/>
<evidence type="ECO:0000256" key="4">
    <source>
        <dbReference type="ARBA" id="ARBA00022792"/>
    </source>
</evidence>
<dbReference type="Pfam" id="PF07960">
    <property type="entry name" value="CBP4"/>
    <property type="match status" value="1"/>
</dbReference>
<proteinExistence type="inferred from homology"/>
<evidence type="ECO:0000256" key="7">
    <source>
        <dbReference type="ARBA" id="ARBA00023136"/>
    </source>
</evidence>
<comment type="subcellular location">
    <subcellularLocation>
        <location evidence="1">Mitochondrion inner membrane</location>
        <topology evidence="1">Single-pass membrane protein</topology>
    </subcellularLocation>
</comment>
<evidence type="ECO:0000256" key="6">
    <source>
        <dbReference type="ARBA" id="ARBA00023128"/>
    </source>
</evidence>
<dbReference type="InterPro" id="IPR016169">
    <property type="entry name" value="FAD-bd_PCMH_sub2"/>
</dbReference>
<comment type="similarity">
    <text evidence="2">Belongs to the CBP4 family.</text>
</comment>
<dbReference type="Proteomes" id="UP000767238">
    <property type="component" value="Unassembled WGS sequence"/>
</dbReference>
<keyword evidence="5" id="KW-1133">Transmembrane helix</keyword>
<dbReference type="Gene3D" id="3.30.43.10">
    <property type="entry name" value="Uridine Diphospho-n-acetylenolpyruvylglucosamine Reductase, domain 2"/>
    <property type="match status" value="1"/>
</dbReference>
<reference evidence="11" key="1">
    <citation type="journal article" date="2021" name="J Fungi (Basel)">
        <title>Virulence traits and population genomics of the black yeast Aureobasidium melanogenum.</title>
        <authorList>
            <person name="Cernosa A."/>
            <person name="Sun X."/>
            <person name="Gostincar C."/>
            <person name="Fang C."/>
            <person name="Gunde-Cimerman N."/>
            <person name="Song Z."/>
        </authorList>
    </citation>
    <scope>NUCLEOTIDE SEQUENCE</scope>
    <source>
        <strain evidence="11">EXF-8016</strain>
    </source>
</reference>
<dbReference type="Gene3D" id="3.30.465.10">
    <property type="match status" value="1"/>
</dbReference>
<accession>A0A9P8GFX2</accession>
<comment type="function">
    <text evidence="9">Essential for the assembly of ubiquinol-cytochrome c reductase. It has a direct effect on the correct occurrence of the Rieske protein, core 4, core 5 and apocytochrome b.</text>
</comment>
<reference evidence="11" key="2">
    <citation type="submission" date="2021-08" db="EMBL/GenBank/DDBJ databases">
        <authorList>
            <person name="Gostincar C."/>
            <person name="Sun X."/>
            <person name="Song Z."/>
            <person name="Gunde-Cimerman N."/>
        </authorList>
    </citation>
    <scope>NUCLEOTIDE SEQUENCE</scope>
    <source>
        <strain evidence="11">EXF-8016</strain>
    </source>
</reference>
<name>A0A9P8GFX2_AURME</name>
<feature type="non-terminal residue" evidence="11">
    <location>
        <position position="732"/>
    </location>
</feature>
<comment type="caution">
    <text evidence="11">The sequence shown here is derived from an EMBL/GenBank/DDBJ whole genome shotgun (WGS) entry which is preliminary data.</text>
</comment>
<keyword evidence="7" id="KW-0472">Membrane</keyword>
<protein>
    <recommendedName>
        <fullName evidence="10">Cytochrome b mRNA-processing protein 4</fullName>
    </recommendedName>
</protein>
<keyword evidence="6" id="KW-0496">Mitochondrion</keyword>
<sequence>MTLDLNHRINLPKLDTSQAPCINFPKATALADAHPTIDLDLLRQLADGVRGDRVGSEDATRALCQVFEDTFTFEVLHGQLDSDLKAKVSAFLSSTPAETIAAQGFDPTRAPLSLHRHPFGGHVPDAHKKHHLFGARAYAKVAQTIDAVENHPVVFEDCEQTKIMEVYAGVPFLNWQQNVHTRPVLTFVPSTVLGLQNLIKAYPQKRIRCSGYRHTRSGFFAEDGDILVSFVSLHHVASVLPEMINLFTSQINEAEVSGELRSIQTFPPRAGETDTQRAIEDGWSLSVDVTADNITTGRIIGSMCHGSGFAHKSINDYIGSLEFVDVKGEVRTITDRGELHAALGCFGLVGIITHVTYEVKKMTFAVMQPRKVKTMLAIPPFDTSQVPEALHVETSPEELQEAITEFERRAEQDHYTEWSWFSYQSDVLVNTWSTVSNSEGQQDYTTPTQAFLQWIASWQSQLLATGNMAVLSPLTTDPDDLEIKTKLPNALHFRRGRHYARARNMELELPIPPSSTDKNKPDWTTVRKAWWSVIDLVYRSANSPMRLAMDMRITGDSEIIMAPQRGNNHGTVAIEIGSITDTVTEEEWQTFCQGLVDALTTLAPEVKFSYAQLATMPGVKLWAKMIGSGAVLCIGGPYLIYYVTPTEEELFMRYNPELQRRSLENRKEKQENFNEWVAQLKKHSKSDLPLWTAWDKESAAHKEAGTARLIEERRIAEQAAQARRDEIKSSAA</sequence>
<evidence type="ECO:0000256" key="9">
    <source>
        <dbReference type="ARBA" id="ARBA00025413"/>
    </source>
</evidence>
<dbReference type="PANTHER" id="PTHR43762">
    <property type="entry name" value="L-GULONOLACTONE OXIDASE"/>
    <property type="match status" value="1"/>
</dbReference>
<evidence type="ECO:0000313" key="12">
    <source>
        <dbReference type="Proteomes" id="UP000767238"/>
    </source>
</evidence>
<dbReference type="InterPro" id="IPR036318">
    <property type="entry name" value="FAD-bd_PCMH-like_sf"/>
</dbReference>
<dbReference type="SUPFAM" id="SSF56176">
    <property type="entry name" value="FAD-binding/transporter-associated domain-like"/>
    <property type="match status" value="1"/>
</dbReference>
<dbReference type="OrthoDB" id="610608at2759"/>
<keyword evidence="3" id="KW-0812">Transmembrane</keyword>
<dbReference type="GO" id="GO:0005743">
    <property type="term" value="C:mitochondrial inner membrane"/>
    <property type="evidence" value="ECO:0007669"/>
    <property type="project" value="UniProtKB-SubCell"/>
</dbReference>
<dbReference type="EMBL" id="JAHFYH010000039">
    <property type="protein sequence ID" value="KAH0220198.1"/>
    <property type="molecule type" value="Genomic_DNA"/>
</dbReference>
<dbReference type="GO" id="GO:0003885">
    <property type="term" value="F:D-arabinono-1,4-lactone oxidase activity"/>
    <property type="evidence" value="ECO:0007669"/>
    <property type="project" value="TreeGrafter"/>
</dbReference>
<evidence type="ECO:0000256" key="10">
    <source>
        <dbReference type="ARBA" id="ARBA00031521"/>
    </source>
</evidence>
<keyword evidence="8" id="KW-0143">Chaperone</keyword>
<dbReference type="InterPro" id="IPR010031">
    <property type="entry name" value="FAD_lactone_oxidase-like"/>
</dbReference>
<evidence type="ECO:0000313" key="11">
    <source>
        <dbReference type="EMBL" id="KAH0220198.1"/>
    </source>
</evidence>
<evidence type="ECO:0000256" key="3">
    <source>
        <dbReference type="ARBA" id="ARBA00022692"/>
    </source>
</evidence>
<dbReference type="InterPro" id="IPR016167">
    <property type="entry name" value="FAD-bd_PCMH_sub1"/>
</dbReference>
<dbReference type="GO" id="GO:0050660">
    <property type="term" value="F:flavin adenine dinucleotide binding"/>
    <property type="evidence" value="ECO:0007669"/>
    <property type="project" value="InterPro"/>
</dbReference>
<dbReference type="PANTHER" id="PTHR43762:SF1">
    <property type="entry name" value="D-ARABINONO-1,4-LACTONE OXIDASE"/>
    <property type="match status" value="1"/>
</dbReference>
<keyword evidence="4" id="KW-0999">Mitochondrion inner membrane</keyword>
<dbReference type="InterPro" id="IPR012420">
    <property type="entry name" value="Cbp4"/>
</dbReference>
<evidence type="ECO:0000256" key="5">
    <source>
        <dbReference type="ARBA" id="ARBA00022989"/>
    </source>
</evidence>
<evidence type="ECO:0000256" key="2">
    <source>
        <dbReference type="ARBA" id="ARBA00006780"/>
    </source>
</evidence>
<evidence type="ECO:0000256" key="8">
    <source>
        <dbReference type="ARBA" id="ARBA00023186"/>
    </source>
</evidence>
<evidence type="ECO:0000256" key="1">
    <source>
        <dbReference type="ARBA" id="ARBA00004434"/>
    </source>
</evidence>
<organism evidence="11 12">
    <name type="scientific">Aureobasidium melanogenum</name>
    <name type="common">Aureobasidium pullulans var. melanogenum</name>
    <dbReference type="NCBI Taxonomy" id="46634"/>
    <lineage>
        <taxon>Eukaryota</taxon>
        <taxon>Fungi</taxon>
        <taxon>Dikarya</taxon>
        <taxon>Ascomycota</taxon>
        <taxon>Pezizomycotina</taxon>
        <taxon>Dothideomycetes</taxon>
        <taxon>Dothideomycetidae</taxon>
        <taxon>Dothideales</taxon>
        <taxon>Saccotheciaceae</taxon>
        <taxon>Aureobasidium</taxon>
    </lineage>
</organism>
<gene>
    <name evidence="11" type="ORF">KCV03_g5737</name>
</gene>